<dbReference type="GO" id="GO:0051999">
    <property type="term" value="P:mannosyl-inositol phosphorylceramide biosynthetic process"/>
    <property type="evidence" value="ECO:0007669"/>
    <property type="project" value="TreeGrafter"/>
</dbReference>
<evidence type="ECO:0008006" key="3">
    <source>
        <dbReference type="Google" id="ProtNLM"/>
    </source>
</evidence>
<dbReference type="OrthoDB" id="409543at2759"/>
<dbReference type="InterPro" id="IPR008441">
    <property type="entry name" value="AfumC-like_glycosyl_Trfase"/>
</dbReference>
<gene>
    <name evidence="1" type="ORF">BP5796_12070</name>
</gene>
<dbReference type="EMBL" id="PDLN01000020">
    <property type="protein sequence ID" value="RDW59146.1"/>
    <property type="molecule type" value="Genomic_DNA"/>
</dbReference>
<sequence>MAESRFLIPNEFQDQLHYFEPSDKRSDTEILESLSKHVPVTSEKNIWAYWHAGLHAMPAWCQRNLIGWVRINPGWTIRVLDTVPDSPNHALKFIAPDMLPESFVKGTMDGPYKGQHSADFLRGALLYLYGGVFMDVGIILIRSIDRICWAQLEDPDSPFRLSVPNMYSTVIANHFVASRKGDLFIKRWHDLFMYLWKDRTNYSGMIQNPLLSFALTMDFSESERRGYNWEFIVEPLTVFEYITQVTSFLRLSMLEDAGDGFSGVDYALHNILWFDVLPEDWAAETVVGFRGEDAVNALATKLDMDPDSAAYKTAYKMVWRLLTKSSMQKITHGKHLTKTPAWGLIWDEKGNENKDIEPGTFAELLRYGTLHFQQTRESIEYVQPERPAQTMKKGVFEP</sequence>
<dbReference type="Pfam" id="PF05704">
    <property type="entry name" value="Caps_synth"/>
    <property type="match status" value="1"/>
</dbReference>
<dbReference type="GO" id="GO:0000030">
    <property type="term" value="F:mannosyltransferase activity"/>
    <property type="evidence" value="ECO:0007669"/>
    <property type="project" value="TreeGrafter"/>
</dbReference>
<dbReference type="PANTHER" id="PTHR32385">
    <property type="entry name" value="MANNOSYL PHOSPHORYLINOSITOL CERAMIDE SYNTHASE"/>
    <property type="match status" value="1"/>
</dbReference>
<dbReference type="GO" id="GO:0016020">
    <property type="term" value="C:membrane"/>
    <property type="evidence" value="ECO:0007669"/>
    <property type="project" value="GOC"/>
</dbReference>
<reference evidence="1 2" key="1">
    <citation type="journal article" date="2018" name="IMA Fungus">
        <title>IMA Genome-F 9: Draft genome sequence of Annulohypoxylon stygium, Aspergillus mulundensis, Berkeleyomyces basicola (syn. Thielaviopsis basicola), Ceratocystis smalleyi, two Cercospora beticola strains, Coleophoma cylindrospora, Fusarium fracticaudum, Phialophora cf. hyalina, and Morchella septimelata.</title>
        <authorList>
            <person name="Wingfield B.D."/>
            <person name="Bills G.F."/>
            <person name="Dong Y."/>
            <person name="Huang W."/>
            <person name="Nel W.J."/>
            <person name="Swalarsk-Parry B.S."/>
            <person name="Vaghefi N."/>
            <person name="Wilken P.M."/>
            <person name="An Z."/>
            <person name="de Beer Z.W."/>
            <person name="De Vos L."/>
            <person name="Chen L."/>
            <person name="Duong T.A."/>
            <person name="Gao Y."/>
            <person name="Hammerbacher A."/>
            <person name="Kikkert J.R."/>
            <person name="Li Y."/>
            <person name="Li H."/>
            <person name="Li K."/>
            <person name="Li Q."/>
            <person name="Liu X."/>
            <person name="Ma X."/>
            <person name="Naidoo K."/>
            <person name="Pethybridge S.J."/>
            <person name="Sun J."/>
            <person name="Steenkamp E.T."/>
            <person name="van der Nest M.A."/>
            <person name="van Wyk S."/>
            <person name="Wingfield M.J."/>
            <person name="Xiong C."/>
            <person name="Yue Q."/>
            <person name="Zhang X."/>
        </authorList>
    </citation>
    <scope>NUCLEOTIDE SEQUENCE [LARGE SCALE GENOMIC DNA]</scope>
    <source>
        <strain evidence="1 2">BP5796</strain>
    </source>
</reference>
<accession>A0A3D8QBC2</accession>
<dbReference type="Proteomes" id="UP000256328">
    <property type="component" value="Unassembled WGS sequence"/>
</dbReference>
<dbReference type="SUPFAM" id="SSF53448">
    <property type="entry name" value="Nucleotide-diphospho-sugar transferases"/>
    <property type="match status" value="1"/>
</dbReference>
<organism evidence="1 2">
    <name type="scientific">Coleophoma crateriformis</name>
    <dbReference type="NCBI Taxonomy" id="565419"/>
    <lineage>
        <taxon>Eukaryota</taxon>
        <taxon>Fungi</taxon>
        <taxon>Dikarya</taxon>
        <taxon>Ascomycota</taxon>
        <taxon>Pezizomycotina</taxon>
        <taxon>Leotiomycetes</taxon>
        <taxon>Helotiales</taxon>
        <taxon>Dermateaceae</taxon>
        <taxon>Coleophoma</taxon>
    </lineage>
</organism>
<evidence type="ECO:0000313" key="2">
    <source>
        <dbReference type="Proteomes" id="UP000256328"/>
    </source>
</evidence>
<dbReference type="InterPro" id="IPR029044">
    <property type="entry name" value="Nucleotide-diphossugar_trans"/>
</dbReference>
<dbReference type="AlphaFoldDB" id="A0A3D8QBC2"/>
<dbReference type="InterPro" id="IPR051706">
    <property type="entry name" value="Glycosyltransferase_domain"/>
</dbReference>
<proteinExistence type="predicted"/>
<protein>
    <recommendedName>
        <fullName evidence="3">Capsule polysaccharide biosynthesis protein</fullName>
    </recommendedName>
</protein>
<comment type="caution">
    <text evidence="1">The sequence shown here is derived from an EMBL/GenBank/DDBJ whole genome shotgun (WGS) entry which is preliminary data.</text>
</comment>
<name>A0A3D8QBC2_9HELO</name>
<evidence type="ECO:0000313" key="1">
    <source>
        <dbReference type="EMBL" id="RDW59146.1"/>
    </source>
</evidence>
<dbReference type="PANTHER" id="PTHR32385:SF15">
    <property type="entry name" value="INOSITOL PHOSPHOCERAMIDE MANNOSYLTRANSFERASE 1"/>
    <property type="match status" value="1"/>
</dbReference>
<dbReference type="Gene3D" id="3.90.550.20">
    <property type="match status" value="1"/>
</dbReference>
<keyword evidence="2" id="KW-1185">Reference proteome</keyword>